<protein>
    <submittedName>
        <fullName evidence="2">Uncharacterized protein</fullName>
    </submittedName>
</protein>
<dbReference type="EMBL" id="JBHSJE010000019">
    <property type="protein sequence ID" value="MFC4983553.1"/>
    <property type="molecule type" value="Genomic_DNA"/>
</dbReference>
<keyword evidence="3" id="KW-1185">Reference proteome</keyword>
<proteinExistence type="predicted"/>
<accession>A0ABV9VIY6</accession>
<evidence type="ECO:0000256" key="1">
    <source>
        <dbReference type="SAM" id="MobiDB-lite"/>
    </source>
</evidence>
<dbReference type="Proteomes" id="UP001595908">
    <property type="component" value="Unassembled WGS sequence"/>
</dbReference>
<evidence type="ECO:0000313" key="3">
    <source>
        <dbReference type="Proteomes" id="UP001595908"/>
    </source>
</evidence>
<dbReference type="RefSeq" id="WP_157841770.1">
    <property type="nucleotide sequence ID" value="NZ_JBHSJE010000019.1"/>
</dbReference>
<dbReference type="GeneID" id="43426576"/>
<gene>
    <name evidence="2" type="ORF">ACFPL4_35365</name>
</gene>
<evidence type="ECO:0000313" key="2">
    <source>
        <dbReference type="EMBL" id="MFC4983553.1"/>
    </source>
</evidence>
<comment type="caution">
    <text evidence="2">The sequence shown here is derived from an EMBL/GenBank/DDBJ whole genome shotgun (WGS) entry which is preliminary data.</text>
</comment>
<organism evidence="2 3">
    <name type="scientific">Streptomyces atroolivaceus</name>
    <dbReference type="NCBI Taxonomy" id="66869"/>
    <lineage>
        <taxon>Bacteria</taxon>
        <taxon>Bacillati</taxon>
        <taxon>Actinomycetota</taxon>
        <taxon>Actinomycetes</taxon>
        <taxon>Kitasatosporales</taxon>
        <taxon>Streptomycetaceae</taxon>
        <taxon>Streptomyces</taxon>
    </lineage>
</organism>
<feature type="region of interest" description="Disordered" evidence="1">
    <location>
        <begin position="1"/>
        <end position="31"/>
    </location>
</feature>
<reference evidence="3" key="1">
    <citation type="journal article" date="2019" name="Int. J. Syst. Evol. Microbiol.">
        <title>The Global Catalogue of Microorganisms (GCM) 10K type strain sequencing project: providing services to taxonomists for standard genome sequencing and annotation.</title>
        <authorList>
            <consortium name="The Broad Institute Genomics Platform"/>
            <consortium name="The Broad Institute Genome Sequencing Center for Infectious Disease"/>
            <person name="Wu L."/>
            <person name="Ma J."/>
        </authorList>
    </citation>
    <scope>NUCLEOTIDE SEQUENCE [LARGE SCALE GENOMIC DNA]</scope>
    <source>
        <strain evidence="3">ICMP 257</strain>
    </source>
</reference>
<sequence length="48" mass="4679">MPTGMEKQGLEMIEPDNGGPGVAASASEGVGPGGLVECAQVEYEGAAS</sequence>
<name>A0ABV9VIY6_STRAZ</name>